<evidence type="ECO:0008006" key="4">
    <source>
        <dbReference type="Google" id="ProtNLM"/>
    </source>
</evidence>
<evidence type="ECO:0000313" key="3">
    <source>
        <dbReference type="Proteomes" id="UP001501570"/>
    </source>
</evidence>
<comment type="caution">
    <text evidence="2">The sequence shown here is derived from an EMBL/GenBank/DDBJ whole genome shotgun (WGS) entry which is preliminary data.</text>
</comment>
<keyword evidence="3" id="KW-1185">Reference proteome</keyword>
<feature type="region of interest" description="Disordered" evidence="1">
    <location>
        <begin position="1"/>
        <end position="24"/>
    </location>
</feature>
<reference evidence="3" key="1">
    <citation type="journal article" date="2019" name="Int. J. Syst. Evol. Microbiol.">
        <title>The Global Catalogue of Microorganisms (GCM) 10K type strain sequencing project: providing services to taxonomists for standard genome sequencing and annotation.</title>
        <authorList>
            <consortium name="The Broad Institute Genomics Platform"/>
            <consortium name="The Broad Institute Genome Sequencing Center for Infectious Disease"/>
            <person name="Wu L."/>
            <person name="Ma J."/>
        </authorList>
    </citation>
    <scope>NUCLEOTIDE SEQUENCE [LARGE SCALE GENOMIC DNA]</scope>
    <source>
        <strain evidence="3">JCM 18304</strain>
    </source>
</reference>
<accession>A0ABP9S8S8</accession>
<sequence>MRSLPQQPRAEPFPPPPAQRQFPPGPGALVLGLLRNRNLDWSGAVRALVLADERFCFSAVTIRVIGQGRKELTPELVAALATVLGIPANDLAALTGVDPTNGTRDPWCPAVTEVAKLIWDLRRLTRGQMREVESQAIAMSKRA</sequence>
<feature type="compositionally biased region" description="Low complexity" evidence="1">
    <location>
        <begin position="1"/>
        <end position="10"/>
    </location>
</feature>
<dbReference type="Proteomes" id="UP001501570">
    <property type="component" value="Unassembled WGS sequence"/>
</dbReference>
<gene>
    <name evidence="2" type="ORF">GCM10023322_53340</name>
</gene>
<evidence type="ECO:0000313" key="2">
    <source>
        <dbReference type="EMBL" id="GAA5192853.1"/>
    </source>
</evidence>
<feature type="compositionally biased region" description="Pro residues" evidence="1">
    <location>
        <begin position="11"/>
        <end position="24"/>
    </location>
</feature>
<evidence type="ECO:0000256" key="1">
    <source>
        <dbReference type="SAM" id="MobiDB-lite"/>
    </source>
</evidence>
<name>A0ABP9S8S8_9ACTN</name>
<proteinExistence type="predicted"/>
<dbReference type="EMBL" id="BAABJQ010000018">
    <property type="protein sequence ID" value="GAA5192853.1"/>
    <property type="molecule type" value="Genomic_DNA"/>
</dbReference>
<organism evidence="2 3">
    <name type="scientific">Rugosimonospora acidiphila</name>
    <dbReference type="NCBI Taxonomy" id="556531"/>
    <lineage>
        <taxon>Bacteria</taxon>
        <taxon>Bacillati</taxon>
        <taxon>Actinomycetota</taxon>
        <taxon>Actinomycetes</taxon>
        <taxon>Micromonosporales</taxon>
        <taxon>Micromonosporaceae</taxon>
        <taxon>Rugosimonospora</taxon>
    </lineage>
</organism>
<protein>
    <recommendedName>
        <fullName evidence="4">XRE family transcriptional regulator</fullName>
    </recommendedName>
</protein>